<dbReference type="eggNOG" id="ENOG502QR37">
    <property type="taxonomic scope" value="Eukaryota"/>
</dbReference>
<dbReference type="GeneID" id="22572636"/>
<reference evidence="2 3" key="1">
    <citation type="journal article" date="2015" name="Sci. Rep.">
        <title>The genome of Leishmania panamensis: insights into genomics of the L. (Viannia) subgenus.</title>
        <authorList>
            <person name="Llanes A."/>
            <person name="Restrepo C.M."/>
            <person name="Vecchio G.D."/>
            <person name="Anguizola F.J."/>
            <person name="Lleonart R."/>
        </authorList>
    </citation>
    <scope>NUCLEOTIDE SEQUENCE [LARGE SCALE GENOMIC DNA]</scope>
    <source>
        <strain evidence="2 3">MHOM/PA/94/PSC-1</strain>
    </source>
</reference>
<dbReference type="KEGG" id="lpan:LPMP_090660"/>
<feature type="region of interest" description="Disordered" evidence="1">
    <location>
        <begin position="656"/>
        <end position="695"/>
    </location>
</feature>
<dbReference type="SUPFAM" id="SSF52540">
    <property type="entry name" value="P-loop containing nucleoside triphosphate hydrolases"/>
    <property type="match status" value="1"/>
</dbReference>
<gene>
    <name evidence="2" type="ORF">LPMP_090660</name>
</gene>
<evidence type="ECO:0000313" key="2">
    <source>
        <dbReference type="EMBL" id="AIN95982.1"/>
    </source>
</evidence>
<organism evidence="2 3">
    <name type="scientific">Leishmania panamensis</name>
    <dbReference type="NCBI Taxonomy" id="5679"/>
    <lineage>
        <taxon>Eukaryota</taxon>
        <taxon>Discoba</taxon>
        <taxon>Euglenozoa</taxon>
        <taxon>Kinetoplastea</taxon>
        <taxon>Metakinetoplastina</taxon>
        <taxon>Trypanosomatida</taxon>
        <taxon>Trypanosomatidae</taxon>
        <taxon>Leishmaniinae</taxon>
        <taxon>Leishmania</taxon>
        <taxon>Leishmania guyanensis species complex</taxon>
    </lineage>
</organism>
<dbReference type="VEuPathDB" id="TriTrypDB:LPAL13_090011800"/>
<proteinExistence type="predicted"/>
<protein>
    <submittedName>
        <fullName evidence="2">Nucleoside triphosphate hydrolase, putative</fullName>
    </submittedName>
</protein>
<keyword evidence="2" id="KW-0378">Hydrolase</keyword>
<dbReference type="Gene3D" id="3.40.50.300">
    <property type="entry name" value="P-loop containing nucleotide triphosphate hydrolases"/>
    <property type="match status" value="1"/>
</dbReference>
<dbReference type="InterPro" id="IPR027417">
    <property type="entry name" value="P-loop_NTPase"/>
</dbReference>
<dbReference type="EMBL" id="CP009378">
    <property type="protein sequence ID" value="AIN95982.1"/>
    <property type="molecule type" value="Genomic_DNA"/>
</dbReference>
<dbReference type="RefSeq" id="XP_010704304.1">
    <property type="nucleotide sequence ID" value="XM_010706002.1"/>
</dbReference>
<dbReference type="Pfam" id="PF13671">
    <property type="entry name" value="AAA_33"/>
    <property type="match status" value="1"/>
</dbReference>
<dbReference type="PANTHER" id="PTHR33477">
    <property type="entry name" value="P-LOOP NTPASE DOMAIN-CONTAINING PROTEIN LPA1 HOMOLOG 1"/>
    <property type="match status" value="1"/>
</dbReference>
<evidence type="ECO:0000313" key="3">
    <source>
        <dbReference type="Proteomes" id="UP000063063"/>
    </source>
</evidence>
<dbReference type="OrthoDB" id="10263927at2759"/>
<dbReference type="Proteomes" id="UP000063063">
    <property type="component" value="Chromosome 9"/>
</dbReference>
<keyword evidence="3" id="KW-1185">Reference proteome</keyword>
<dbReference type="AlphaFoldDB" id="A0A088RJ20"/>
<name>A0A088RJ20_LEIPA</name>
<accession>A0A088RJ20</accession>
<sequence>MSCCVLLVLLEALLPTVCFFFRLLLALPQNALLPLSPSCSSLYVCASVRVSHASESMLMTALPPTRLSHPIPKAVRPPSIDEALSYWIGLSRLIHRVCVTSNSTPTAVECAPADRLQTCIGNVESGSSTFTRYTLHRVLLCCGIKQHLVRQTTDHMLAQLLSAAYTTTASASALRVPVVLLDSESLAPTSFLSSVRQLPVPLPVLVADWLTRSSANDQDASQHSRYLLQVPAVTWSKSVIKCLGSELRGQMISLRPLFRWNMACAQQSGRIPVVIFVGGTSGAGKSTLANLLASQLHVPNVLSTDTVRQVLRTRLRGQEAQYPFLFVSTYEAHKLTANAGEVSADDGAAVRHEQRADENAIVHGYEAQCELVLRVLDGVLARLLARRESIVVEGVHLLPRYLAAKRAELLVSRVACVPVLVRIPKAESHLERLCVRARGMSMRAQNNKYVTSFKAIRTIQGHLVDTVEATSLPVLLLSNTNMDKSFTVVHHTLLETMEHAAVHGWPADRAAAAEVPLTGLVFRAVKDRLVAVVRQRRCRRSATSANTSTLSRTGASALEDAGKGTLAMDPFGALMLAPQARLPALASVSISTISGPPRSRSAELLGVVQRCLLEQGLRYHSRINSDQADAATVYGSYGVLGLRDTSSRSHVRAVVRRSSTTEPKSHITPAPSSHLLSDDHNEEFDEVEMPSLIGS</sequence>
<dbReference type="PANTHER" id="PTHR33477:SF3">
    <property type="entry name" value="P-LOOP NTPASE DOMAIN-CONTAINING PROTEIN LPA1 HOMOLOG 1"/>
    <property type="match status" value="1"/>
</dbReference>
<dbReference type="VEuPathDB" id="TriTrypDB:LPMP_090660"/>
<evidence type="ECO:0000256" key="1">
    <source>
        <dbReference type="SAM" id="MobiDB-lite"/>
    </source>
</evidence>